<feature type="compositionally biased region" description="Pro residues" evidence="1">
    <location>
        <begin position="110"/>
        <end position="121"/>
    </location>
</feature>
<evidence type="ECO:0008006" key="4">
    <source>
        <dbReference type="Google" id="ProtNLM"/>
    </source>
</evidence>
<accession>A0A7W9HFG1</accession>
<keyword evidence="3" id="KW-1185">Reference proteome</keyword>
<protein>
    <recommendedName>
        <fullName evidence="4">YbaB/EbfC DNA-binding family protein</fullName>
    </recommendedName>
</protein>
<dbReference type="Gene3D" id="3.30.1310.10">
    <property type="entry name" value="Nucleoid-associated protein YbaB-like domain"/>
    <property type="match status" value="1"/>
</dbReference>
<dbReference type="Proteomes" id="UP000552097">
    <property type="component" value="Unassembled WGS sequence"/>
</dbReference>
<dbReference type="InterPro" id="IPR004401">
    <property type="entry name" value="YbaB/EbfC"/>
</dbReference>
<gene>
    <name evidence="2" type="ORF">F4560_000792</name>
</gene>
<evidence type="ECO:0000313" key="2">
    <source>
        <dbReference type="EMBL" id="MBB5801024.1"/>
    </source>
</evidence>
<dbReference type="Pfam" id="PF02575">
    <property type="entry name" value="YbaB_DNA_bd"/>
    <property type="match status" value="1"/>
</dbReference>
<dbReference type="InterPro" id="IPR036894">
    <property type="entry name" value="YbaB-like_sf"/>
</dbReference>
<organism evidence="2 3">
    <name type="scientific">Saccharothrix ecbatanensis</name>
    <dbReference type="NCBI Taxonomy" id="1105145"/>
    <lineage>
        <taxon>Bacteria</taxon>
        <taxon>Bacillati</taxon>
        <taxon>Actinomycetota</taxon>
        <taxon>Actinomycetes</taxon>
        <taxon>Pseudonocardiales</taxon>
        <taxon>Pseudonocardiaceae</taxon>
        <taxon>Saccharothrix</taxon>
    </lineage>
</organism>
<dbReference type="GO" id="GO:0003677">
    <property type="term" value="F:DNA binding"/>
    <property type="evidence" value="ECO:0007669"/>
    <property type="project" value="InterPro"/>
</dbReference>
<evidence type="ECO:0000313" key="3">
    <source>
        <dbReference type="Proteomes" id="UP000552097"/>
    </source>
</evidence>
<feature type="region of interest" description="Disordered" evidence="1">
    <location>
        <begin position="96"/>
        <end position="143"/>
    </location>
</feature>
<dbReference type="RefSeq" id="WP_184916332.1">
    <property type="nucleotide sequence ID" value="NZ_JACHMO010000001.1"/>
</dbReference>
<name>A0A7W9HFG1_9PSEU</name>
<proteinExistence type="predicted"/>
<dbReference type="AlphaFoldDB" id="A0A7W9HFG1"/>
<reference evidence="2 3" key="1">
    <citation type="submission" date="2020-08" db="EMBL/GenBank/DDBJ databases">
        <title>Sequencing the genomes of 1000 actinobacteria strains.</title>
        <authorList>
            <person name="Klenk H.-P."/>
        </authorList>
    </citation>
    <scope>NUCLEOTIDE SEQUENCE [LARGE SCALE GENOMIC DNA]</scope>
    <source>
        <strain evidence="2 3">DSM 45486</strain>
    </source>
</reference>
<dbReference type="EMBL" id="JACHMO010000001">
    <property type="protein sequence ID" value="MBB5801024.1"/>
    <property type="molecule type" value="Genomic_DNA"/>
</dbReference>
<evidence type="ECO:0000256" key="1">
    <source>
        <dbReference type="SAM" id="MobiDB-lite"/>
    </source>
</evidence>
<sequence length="143" mass="15870">MAATAQRYRVMREQVDRISVTETSRDGAVRVTVSSTGTLTDLVLPDRGRNPTDLAGEVMDTLRRAQARIPDLIRQAAIDTGCGDDPHTHLVVESARARFPEQKQDSPPWASGPPRVPPPLRPKPETEDDWYDQPAVFDVGVER</sequence>
<comment type="caution">
    <text evidence="2">The sequence shown here is derived from an EMBL/GenBank/DDBJ whole genome shotgun (WGS) entry which is preliminary data.</text>
</comment>